<keyword evidence="2" id="KW-1185">Reference proteome</keyword>
<sequence>MASSSGLRSSQRSEKRNRIPPPHGRSAAAASRSLDNLRQLTDNNLSVRSKLPASRRSLTPTHSTNNHDPGLSLSSSTEPAIVRVAVRLRPRNAEDLLSDADCVEIQPELKRLNLKKNNWSSEAYRFDEVFSESASQRRVYEAVAKPVVESVLSGYNGTVMAYGQTGTGKTYTLGRLGKDDASERGIMVRAMEDIIANTSSSDSIEISYLQLYLESIQDLLSPEKINIPIFEEPKTGKVTLPGALVVKIRDLDHFSQVLQTGEANRHVANTKLNTESSRSHAILMVNIRRAVHEEQNEIPFHEKDGKGNLSYDRSLPIVRNSKLLIVDLAGSEGHSVEEAKFINLSLTSLRKCINALAENSPHIPFRDSKLTRLLRDSFGGFARTSLVVTIGPSSRHHAESTSTIMFGQRAMKVVNVLRLKEEFDYESLCQKLEKHVDHLTAEIDRQLKLRDNERIEMERSLRECQESFAKDEKIFVASSEFLQKENAHLQIELEGKLNELNHLKDQNNFMHAEVARLEVSLKHRKEYQFESLSYQKALTNTTHTYEKKIAELMKQLEDEKAHSGNAEEQLNVMKKLLSDHEKSLQLYQMANSTYQKAHADTNQMYEEKIADLIQNQNAEIARFEGVEEELHKTKKFLKDHQNSDQIYEKKIAELMKELEDEKAHFGSAEEQLNAMNKLLSDHEKSMQLYQMANSTYQKALEDTNQMYEEKIADLVQNQNGEIARFASVEEELDKTKKLLKDHQNSNQVMFMSSLK</sequence>
<evidence type="ECO:0000313" key="2">
    <source>
        <dbReference type="Proteomes" id="UP000828048"/>
    </source>
</evidence>
<dbReference type="Proteomes" id="UP000828048">
    <property type="component" value="Chromosome 11"/>
</dbReference>
<protein>
    <submittedName>
        <fullName evidence="1">Uncharacterized protein</fullName>
    </submittedName>
</protein>
<comment type="caution">
    <text evidence="1">The sequence shown here is derived from an EMBL/GenBank/DDBJ whole genome shotgun (WGS) entry which is preliminary data.</text>
</comment>
<dbReference type="EMBL" id="CM037161">
    <property type="protein sequence ID" value="KAH7855331.1"/>
    <property type="molecule type" value="Genomic_DNA"/>
</dbReference>
<gene>
    <name evidence="1" type="ORF">Vadar_023797</name>
</gene>
<accession>A0ACB7YPQ1</accession>
<proteinExistence type="predicted"/>
<evidence type="ECO:0000313" key="1">
    <source>
        <dbReference type="EMBL" id="KAH7855331.1"/>
    </source>
</evidence>
<organism evidence="1 2">
    <name type="scientific">Vaccinium darrowii</name>
    <dbReference type="NCBI Taxonomy" id="229202"/>
    <lineage>
        <taxon>Eukaryota</taxon>
        <taxon>Viridiplantae</taxon>
        <taxon>Streptophyta</taxon>
        <taxon>Embryophyta</taxon>
        <taxon>Tracheophyta</taxon>
        <taxon>Spermatophyta</taxon>
        <taxon>Magnoliopsida</taxon>
        <taxon>eudicotyledons</taxon>
        <taxon>Gunneridae</taxon>
        <taxon>Pentapetalae</taxon>
        <taxon>asterids</taxon>
        <taxon>Ericales</taxon>
        <taxon>Ericaceae</taxon>
        <taxon>Vaccinioideae</taxon>
        <taxon>Vaccinieae</taxon>
        <taxon>Vaccinium</taxon>
    </lineage>
</organism>
<reference evidence="1 2" key="1">
    <citation type="journal article" date="2021" name="Hortic Res">
        <title>High-quality reference genome and annotation aids understanding of berry development for evergreen blueberry (Vaccinium darrowii).</title>
        <authorList>
            <person name="Yu J."/>
            <person name="Hulse-Kemp A.M."/>
            <person name="Babiker E."/>
            <person name="Staton M."/>
        </authorList>
    </citation>
    <scope>NUCLEOTIDE SEQUENCE [LARGE SCALE GENOMIC DNA]</scope>
    <source>
        <strain evidence="2">cv. NJ 8807/NJ 8810</strain>
        <tissue evidence="1">Young leaf</tissue>
    </source>
</reference>
<name>A0ACB7YPQ1_9ERIC</name>